<proteinExistence type="predicted"/>
<evidence type="ECO:0000256" key="1">
    <source>
        <dbReference type="SAM" id="Phobius"/>
    </source>
</evidence>
<keyword evidence="1" id="KW-0472">Membrane</keyword>
<keyword evidence="1" id="KW-0812">Transmembrane</keyword>
<name>A0AAD9JFY6_9ANNE</name>
<protein>
    <submittedName>
        <fullName evidence="2">Uncharacterized protein</fullName>
    </submittedName>
</protein>
<sequence length="110" mass="12273">MLSQPPSYQEVSMGERVIKSAPVRRYLKLQGSVVYSTNLASVHLILSLVLWSLCGLKNHHQQPISFGIWMIMVSSGQSLPISVYSQVVMGYGFNHTRTNQTRCVPHRGTG</sequence>
<evidence type="ECO:0000313" key="2">
    <source>
        <dbReference type="EMBL" id="KAK2152464.1"/>
    </source>
</evidence>
<dbReference type="Proteomes" id="UP001208570">
    <property type="component" value="Unassembled WGS sequence"/>
</dbReference>
<accession>A0AAD9JFY6</accession>
<keyword evidence="3" id="KW-1185">Reference proteome</keyword>
<feature type="transmembrane region" description="Helical" evidence="1">
    <location>
        <begin position="33"/>
        <end position="54"/>
    </location>
</feature>
<gene>
    <name evidence="2" type="ORF">LSH36_328g03034</name>
</gene>
<comment type="caution">
    <text evidence="2">The sequence shown here is derived from an EMBL/GenBank/DDBJ whole genome shotgun (WGS) entry which is preliminary data.</text>
</comment>
<feature type="transmembrane region" description="Helical" evidence="1">
    <location>
        <begin position="66"/>
        <end position="87"/>
    </location>
</feature>
<evidence type="ECO:0000313" key="3">
    <source>
        <dbReference type="Proteomes" id="UP001208570"/>
    </source>
</evidence>
<keyword evidence="1" id="KW-1133">Transmembrane helix</keyword>
<dbReference type="AlphaFoldDB" id="A0AAD9JFY6"/>
<reference evidence="2" key="1">
    <citation type="journal article" date="2023" name="Mol. Biol. Evol.">
        <title>Third-Generation Sequencing Reveals the Adaptive Role of the Epigenome in Three Deep-Sea Polychaetes.</title>
        <authorList>
            <person name="Perez M."/>
            <person name="Aroh O."/>
            <person name="Sun Y."/>
            <person name="Lan Y."/>
            <person name="Juniper S.K."/>
            <person name="Young C.R."/>
            <person name="Angers B."/>
            <person name="Qian P.Y."/>
        </authorList>
    </citation>
    <scope>NUCLEOTIDE SEQUENCE</scope>
    <source>
        <strain evidence="2">P08H-3</strain>
    </source>
</reference>
<organism evidence="2 3">
    <name type="scientific">Paralvinella palmiformis</name>
    <dbReference type="NCBI Taxonomy" id="53620"/>
    <lineage>
        <taxon>Eukaryota</taxon>
        <taxon>Metazoa</taxon>
        <taxon>Spiralia</taxon>
        <taxon>Lophotrochozoa</taxon>
        <taxon>Annelida</taxon>
        <taxon>Polychaeta</taxon>
        <taxon>Sedentaria</taxon>
        <taxon>Canalipalpata</taxon>
        <taxon>Terebellida</taxon>
        <taxon>Terebelliformia</taxon>
        <taxon>Alvinellidae</taxon>
        <taxon>Paralvinella</taxon>
    </lineage>
</organism>
<dbReference type="EMBL" id="JAODUP010000328">
    <property type="protein sequence ID" value="KAK2152464.1"/>
    <property type="molecule type" value="Genomic_DNA"/>
</dbReference>